<feature type="transmembrane region" description="Helical" evidence="1">
    <location>
        <begin position="159"/>
        <end position="176"/>
    </location>
</feature>
<dbReference type="Proteomes" id="UP000515871">
    <property type="component" value="Chromosome"/>
</dbReference>
<proteinExistence type="predicted"/>
<dbReference type="AlphaFoldDB" id="A0A8I0K201"/>
<dbReference type="EMBL" id="CP060587">
    <property type="protein sequence ID" value="QNL94235.1"/>
    <property type="molecule type" value="Genomic_DNA"/>
</dbReference>
<gene>
    <name evidence="5" type="ORF">H9L21_14330</name>
    <name evidence="4" type="ORF">IBG24_14895</name>
</gene>
<evidence type="ECO:0000256" key="2">
    <source>
        <dbReference type="SAM" id="SignalP"/>
    </source>
</evidence>
<evidence type="ECO:0000313" key="5">
    <source>
        <dbReference type="EMBL" id="QNL94235.1"/>
    </source>
</evidence>
<keyword evidence="6" id="KW-1185">Reference proteome</keyword>
<dbReference type="Gene3D" id="3.60.21.10">
    <property type="match status" value="1"/>
</dbReference>
<dbReference type="Proteomes" id="UP000620591">
    <property type="component" value="Unassembled WGS sequence"/>
</dbReference>
<dbReference type="Pfam" id="PF00149">
    <property type="entry name" value="Metallophos"/>
    <property type="match status" value="1"/>
</dbReference>
<evidence type="ECO:0000259" key="3">
    <source>
        <dbReference type="Pfam" id="PF00149"/>
    </source>
</evidence>
<sequence length="504" mass="52480">MSRALAALALAIVGLVVAVPVTAATFLDTERAVTIGAHNATASPTFDGHVTIVAGPLLPELRMPSDAVLGIGAEVVLRDSPDTDLERVLAQDAAIASQPEGEIAAMTSEMTDMALAALQRGVAAGVVAMVVVGGVWWALGPRRRRELREAWPPDPRPALVMGVLVIVVLGAVMAYAQDPDTEREVAWVPIRQEFPELPDEPRLDKVEISRGAATATSKAIVQGALDTYQASLSFYSDLAEKAKGIAVRAPEPGQTTALVVTDRHNNVGMDPVAREVADAADASFVLDLGDDTSNGASWEAFSIKSLRQTFADLPIVAVAGNHDTGDHVLDEMERHDFIVLDGEPVEVEGVRILGESDPRSSGLTAGYNGNEDDNISAITDQNVALADTACEDGEVSLLATHSAASAKATVAQGCVDLAISGHLHRQEGPVSTEGPNGTSTQLTIGSTGGAVYAFALGTKLRRDAQVAVLTFEDGRAVGLQVVTFKPGAVIDVGAYTTLPVAAAP</sequence>
<accession>A0A8I0K201</accession>
<keyword evidence="1" id="KW-0812">Transmembrane</keyword>
<evidence type="ECO:0000313" key="6">
    <source>
        <dbReference type="Proteomes" id="UP000515871"/>
    </source>
</evidence>
<name>A0A8I0K201_9ACTN</name>
<evidence type="ECO:0000313" key="7">
    <source>
        <dbReference type="Proteomes" id="UP000620591"/>
    </source>
</evidence>
<keyword evidence="2" id="KW-0732">Signal</keyword>
<evidence type="ECO:0000313" key="4">
    <source>
        <dbReference type="EMBL" id="MBC9227603.1"/>
    </source>
</evidence>
<feature type="signal peptide" evidence="2">
    <location>
        <begin position="1"/>
        <end position="23"/>
    </location>
</feature>
<dbReference type="EMBL" id="JACTVM010000005">
    <property type="protein sequence ID" value="MBC9227603.1"/>
    <property type="molecule type" value="Genomic_DNA"/>
</dbReference>
<organism evidence="4 7">
    <name type="scientific">Aeromicrobium senzhongii</name>
    <dbReference type="NCBI Taxonomy" id="2663859"/>
    <lineage>
        <taxon>Bacteria</taxon>
        <taxon>Bacillati</taxon>
        <taxon>Actinomycetota</taxon>
        <taxon>Actinomycetes</taxon>
        <taxon>Propionibacteriales</taxon>
        <taxon>Nocardioidaceae</taxon>
        <taxon>Aeromicrobium</taxon>
    </lineage>
</organism>
<keyword evidence="1" id="KW-1133">Transmembrane helix</keyword>
<dbReference type="CDD" id="cd00838">
    <property type="entry name" value="MPP_superfamily"/>
    <property type="match status" value="1"/>
</dbReference>
<feature type="domain" description="Calcineurin-like phosphoesterase" evidence="3">
    <location>
        <begin position="258"/>
        <end position="425"/>
    </location>
</feature>
<dbReference type="SUPFAM" id="SSF56300">
    <property type="entry name" value="Metallo-dependent phosphatases"/>
    <property type="match status" value="1"/>
</dbReference>
<reference evidence="4" key="1">
    <citation type="submission" date="2020-09" db="EMBL/GenBank/DDBJ databases">
        <title>Novel species in genus Aeromicrobium.</title>
        <authorList>
            <person name="Zhang G."/>
        </authorList>
    </citation>
    <scope>NUCLEOTIDE SEQUENCE</scope>
    <source>
        <strain evidence="5">Zg-629</strain>
        <strain evidence="6">zg-629</strain>
        <strain evidence="4">Zg-636</strain>
    </source>
</reference>
<feature type="transmembrane region" description="Helical" evidence="1">
    <location>
        <begin position="117"/>
        <end position="139"/>
    </location>
</feature>
<feature type="chain" id="PRO_5034731107" evidence="2">
    <location>
        <begin position="24"/>
        <end position="504"/>
    </location>
</feature>
<evidence type="ECO:0000256" key="1">
    <source>
        <dbReference type="SAM" id="Phobius"/>
    </source>
</evidence>
<protein>
    <submittedName>
        <fullName evidence="4">Metallophosphoesterase</fullName>
    </submittedName>
</protein>
<dbReference type="InterPro" id="IPR029052">
    <property type="entry name" value="Metallo-depent_PP-like"/>
</dbReference>
<dbReference type="RefSeq" id="WP_154597445.1">
    <property type="nucleotide sequence ID" value="NZ_CP060587.1"/>
</dbReference>
<dbReference type="InterPro" id="IPR004843">
    <property type="entry name" value="Calcineurin-like_PHP"/>
</dbReference>
<keyword evidence="1" id="KW-0472">Membrane</keyword>
<dbReference type="GO" id="GO:0016787">
    <property type="term" value="F:hydrolase activity"/>
    <property type="evidence" value="ECO:0007669"/>
    <property type="project" value="InterPro"/>
</dbReference>